<reference evidence="2" key="1">
    <citation type="submission" date="2022-01" db="EMBL/GenBank/DDBJ databases">
        <title>Novel species in genus Dyadobacter.</title>
        <authorList>
            <person name="Ma C."/>
        </authorList>
    </citation>
    <scope>NUCLEOTIDE SEQUENCE</scope>
    <source>
        <strain evidence="2">CY357</strain>
    </source>
</reference>
<evidence type="ECO:0000313" key="3">
    <source>
        <dbReference type="Proteomes" id="UP001139411"/>
    </source>
</evidence>
<dbReference type="RefSeq" id="WP_235178919.1">
    <property type="nucleotide sequence ID" value="NZ_JAKFFV010000012.1"/>
</dbReference>
<gene>
    <name evidence="2" type="ORF">L0661_19955</name>
</gene>
<name>A0A9X1TUV1_9BACT</name>
<dbReference type="EMBL" id="JAKFFV010000012">
    <property type="protein sequence ID" value="MCF2500605.1"/>
    <property type="molecule type" value="Genomic_DNA"/>
</dbReference>
<dbReference type="Gene3D" id="3.40.50.1010">
    <property type="entry name" value="5'-nuclease"/>
    <property type="match status" value="1"/>
</dbReference>
<dbReference type="InterPro" id="IPR029060">
    <property type="entry name" value="PIN-like_dom_sf"/>
</dbReference>
<organism evidence="2 3">
    <name type="scientific">Dyadobacter chenhuakuii</name>
    <dbReference type="NCBI Taxonomy" id="2909339"/>
    <lineage>
        <taxon>Bacteria</taxon>
        <taxon>Pseudomonadati</taxon>
        <taxon>Bacteroidota</taxon>
        <taxon>Cytophagia</taxon>
        <taxon>Cytophagales</taxon>
        <taxon>Spirosomataceae</taxon>
        <taxon>Dyadobacter</taxon>
    </lineage>
</organism>
<proteinExistence type="predicted"/>
<dbReference type="Proteomes" id="UP001139411">
    <property type="component" value="Unassembled WGS sequence"/>
</dbReference>
<dbReference type="CDD" id="cd09872">
    <property type="entry name" value="PIN_Sll0205-like"/>
    <property type="match status" value="1"/>
</dbReference>
<evidence type="ECO:0000313" key="2">
    <source>
        <dbReference type="EMBL" id="MCF2500605.1"/>
    </source>
</evidence>
<dbReference type="AlphaFoldDB" id="A0A9X1TUV1"/>
<accession>A0A9X1TUV1</accession>
<comment type="caution">
    <text evidence="2">The sequence shown here is derived from an EMBL/GenBank/DDBJ whole genome shotgun (WGS) entry which is preliminary data.</text>
</comment>
<dbReference type="Pfam" id="PF01850">
    <property type="entry name" value="PIN"/>
    <property type="match status" value="1"/>
</dbReference>
<feature type="domain" description="PIN" evidence="1">
    <location>
        <begin position="3"/>
        <end position="120"/>
    </location>
</feature>
<dbReference type="InterPro" id="IPR002716">
    <property type="entry name" value="PIN_dom"/>
</dbReference>
<dbReference type="InterPro" id="IPR052919">
    <property type="entry name" value="TA_system_RNase"/>
</dbReference>
<dbReference type="SUPFAM" id="SSF88723">
    <property type="entry name" value="PIN domain-like"/>
    <property type="match status" value="1"/>
</dbReference>
<dbReference type="PANTHER" id="PTHR36173:SF2">
    <property type="entry name" value="RIBONUCLEASE VAPC16"/>
    <property type="match status" value="1"/>
</dbReference>
<dbReference type="InterPro" id="IPR041705">
    <property type="entry name" value="PIN_Sll0205"/>
</dbReference>
<protein>
    <submittedName>
        <fullName evidence="2">Type II toxin-antitoxin system VapC family toxin</fullName>
    </submittedName>
</protein>
<dbReference type="PANTHER" id="PTHR36173">
    <property type="entry name" value="RIBONUCLEASE VAPC16-RELATED"/>
    <property type="match status" value="1"/>
</dbReference>
<sequence length="131" mass="15172">MQYLIDTHTFIWFLKGSENLSKCSREIIENEENEIFISIVSLWEINIKVALGKLQMTAPYETILADIYRADMAIVSLDFAHTVMQSNLPFYHKDPFDRLIASQALSEKMDLLSNDAIFDNYFVGSEIGRIW</sequence>
<evidence type="ECO:0000259" key="1">
    <source>
        <dbReference type="Pfam" id="PF01850"/>
    </source>
</evidence>